<accession>A0A318HSH7</accession>
<comment type="caution">
    <text evidence="2">The sequence shown here is derived from an EMBL/GenBank/DDBJ whole genome shotgun (WGS) entry which is preliminary data.</text>
</comment>
<evidence type="ECO:0008006" key="4">
    <source>
        <dbReference type="Google" id="ProtNLM"/>
    </source>
</evidence>
<evidence type="ECO:0000313" key="2">
    <source>
        <dbReference type="EMBL" id="PXX21445.1"/>
    </source>
</evidence>
<name>A0A318HSH7_9BACT</name>
<keyword evidence="3" id="KW-1185">Reference proteome</keyword>
<dbReference type="STRING" id="1122991.GCA_000613445_01929"/>
<dbReference type="NCBIfam" id="NF033709">
    <property type="entry name" value="PorV_fam"/>
    <property type="match status" value="1"/>
</dbReference>
<feature type="signal peptide" evidence="1">
    <location>
        <begin position="1"/>
        <end position="21"/>
    </location>
</feature>
<organism evidence="2 3">
    <name type="scientific">Hoylesella shahii DSM 15611 = JCM 12083</name>
    <dbReference type="NCBI Taxonomy" id="1122991"/>
    <lineage>
        <taxon>Bacteria</taxon>
        <taxon>Pseudomonadati</taxon>
        <taxon>Bacteroidota</taxon>
        <taxon>Bacteroidia</taxon>
        <taxon>Bacteroidales</taxon>
        <taxon>Prevotellaceae</taxon>
        <taxon>Hoylesella</taxon>
    </lineage>
</organism>
<dbReference type="OrthoDB" id="1014835at2"/>
<dbReference type="InterPro" id="IPR011250">
    <property type="entry name" value="OMP/PagP_B-barrel"/>
</dbReference>
<gene>
    <name evidence="2" type="ORF">EJ73_01726</name>
</gene>
<dbReference type="Proteomes" id="UP000248314">
    <property type="component" value="Unassembled WGS sequence"/>
</dbReference>
<dbReference type="EMBL" id="QJJX01000019">
    <property type="protein sequence ID" value="PXX21445.1"/>
    <property type="molecule type" value="Genomic_DNA"/>
</dbReference>
<keyword evidence="1" id="KW-0732">Signal</keyword>
<sequence>MNSKHIILACLALMGAMQANAQGQDLSILTANADARTAAMGNAMVAAKGMHLYANPSAFLGDDKRFAADVAAAAFEKEQGIEGTFSLYTASVGYKLASKHAFFAGFRYAGGLKFKGYDMQGLPTKDYKPYSWTIDLGYAYMLGGGFSAYAMGGMLFSHQSKNAVGASFTLGASYQNADLRVANKSASVMLDAKVGAIGPKLDFGSGNKNSLPTHAVLGATMTIDVSDKHQVATALSSRYYFLPEDSKTFMAGGGLEYTYNKLASVRVGYEYGDHNLSHVTMGAGIKYGSFRLNGAYLLRTADAGSSYFNVGIGYDF</sequence>
<feature type="chain" id="PRO_5016299966" description="PorV/PorQ family protein" evidence="1">
    <location>
        <begin position="22"/>
        <end position="316"/>
    </location>
</feature>
<reference evidence="2 3" key="1">
    <citation type="submission" date="2018-05" db="EMBL/GenBank/DDBJ databases">
        <title>Genomic Encyclopedia of Type Strains, Phase I: the one thousand microbial genomes (KMG-I) project.</title>
        <authorList>
            <person name="Kyrpides N."/>
        </authorList>
    </citation>
    <scope>NUCLEOTIDE SEQUENCE [LARGE SCALE GENOMIC DNA]</scope>
    <source>
        <strain evidence="2 3">DSM 15611</strain>
    </source>
</reference>
<dbReference type="RefSeq" id="WP_025815965.1">
    <property type="nucleotide sequence ID" value="NZ_BAIZ01000015.1"/>
</dbReference>
<evidence type="ECO:0000313" key="3">
    <source>
        <dbReference type="Proteomes" id="UP000248314"/>
    </source>
</evidence>
<evidence type="ECO:0000256" key="1">
    <source>
        <dbReference type="SAM" id="SignalP"/>
    </source>
</evidence>
<dbReference type="SUPFAM" id="SSF56925">
    <property type="entry name" value="OMPA-like"/>
    <property type="match status" value="1"/>
</dbReference>
<dbReference type="AlphaFoldDB" id="A0A318HSH7"/>
<protein>
    <recommendedName>
        <fullName evidence="4">PorV/PorQ family protein</fullName>
    </recommendedName>
</protein>
<proteinExistence type="predicted"/>